<reference evidence="1" key="1">
    <citation type="journal article" date="2021" name="PeerJ">
        <title>Extensive microbial diversity within the chicken gut microbiome revealed by metagenomics and culture.</title>
        <authorList>
            <person name="Gilroy R."/>
            <person name="Ravi A."/>
            <person name="Getino M."/>
            <person name="Pursley I."/>
            <person name="Horton D.L."/>
            <person name="Alikhan N.F."/>
            <person name="Baker D."/>
            <person name="Gharbi K."/>
            <person name="Hall N."/>
            <person name="Watson M."/>
            <person name="Adriaenssens E.M."/>
            <person name="Foster-Nyarko E."/>
            <person name="Jarju S."/>
            <person name="Secka A."/>
            <person name="Antonio M."/>
            <person name="Oren A."/>
            <person name="Chaudhuri R.R."/>
            <person name="La Ragione R."/>
            <person name="Hildebrand F."/>
            <person name="Pallen M.J."/>
        </authorList>
    </citation>
    <scope>NUCLEOTIDE SEQUENCE</scope>
    <source>
        <strain evidence="1">CHK171-7178</strain>
    </source>
</reference>
<evidence type="ECO:0000313" key="2">
    <source>
        <dbReference type="Proteomes" id="UP000698173"/>
    </source>
</evidence>
<dbReference type="AlphaFoldDB" id="A0A921G5K8"/>
<feature type="non-terminal residue" evidence="1">
    <location>
        <position position="244"/>
    </location>
</feature>
<dbReference type="SUPFAM" id="SSF69279">
    <property type="entry name" value="Phage tail proteins"/>
    <property type="match status" value="1"/>
</dbReference>
<reference evidence="1" key="2">
    <citation type="submission" date="2021-09" db="EMBL/GenBank/DDBJ databases">
        <authorList>
            <person name="Gilroy R."/>
        </authorList>
    </citation>
    <scope>NUCLEOTIDE SEQUENCE</scope>
    <source>
        <strain evidence="1">CHK171-7178</strain>
    </source>
</reference>
<dbReference type="EMBL" id="DYWT01000310">
    <property type="protein sequence ID" value="HJF34186.1"/>
    <property type="molecule type" value="Genomic_DNA"/>
</dbReference>
<gene>
    <name evidence="1" type="ORF">K8V56_20685</name>
</gene>
<dbReference type="Pfam" id="PF05954">
    <property type="entry name" value="Phage_GPD"/>
    <property type="match status" value="1"/>
</dbReference>
<evidence type="ECO:0000313" key="1">
    <source>
        <dbReference type="EMBL" id="HJF34186.1"/>
    </source>
</evidence>
<name>A0A921G5K8_SPOPS</name>
<comment type="caution">
    <text evidence="1">The sequence shown here is derived from an EMBL/GenBank/DDBJ whole genome shotgun (WGS) entry which is preliminary data.</text>
</comment>
<proteinExistence type="predicted"/>
<dbReference type="Proteomes" id="UP000698173">
    <property type="component" value="Unassembled WGS sequence"/>
</dbReference>
<sequence length="244" mass="27817">MKTRRAYVELEYNGVNITRDLAPDLESFTFTDNAGGAADDVAIEISDAKRKWISNWMFDKGDTFTASIVTVNWRKDGEKKRLPCGFFIVDQPEYNGRPSVISLNGISVPANSNFMNLKRSKSWKNITIKAIATDIASRYKLKLFFDSKLNPSFKDKAQKDESDATFLQKLCEDEGFSLKVTDKQLIVFREVEYESKKAVATFKEDDSSVTGYSFKTTYTNTAYAGVRLTYFDSKKKKTIKYLYA</sequence>
<accession>A0A921G5K8</accession>
<organism evidence="1 2">
    <name type="scientific">Sporosarcina psychrophila</name>
    <name type="common">Bacillus psychrophilus</name>
    <dbReference type="NCBI Taxonomy" id="1476"/>
    <lineage>
        <taxon>Bacteria</taxon>
        <taxon>Bacillati</taxon>
        <taxon>Bacillota</taxon>
        <taxon>Bacilli</taxon>
        <taxon>Bacillales</taxon>
        <taxon>Caryophanaceae</taxon>
        <taxon>Sporosarcina</taxon>
    </lineage>
</organism>
<protein>
    <submittedName>
        <fullName evidence="1">Uncharacterized protein</fullName>
    </submittedName>
</protein>